<accession>W4LYR3</accession>
<keyword evidence="1" id="KW-0547">Nucleotide-binding</keyword>
<dbReference type="GO" id="GO:0016226">
    <property type="term" value="P:iron-sulfur cluster assembly"/>
    <property type="evidence" value="ECO:0007669"/>
    <property type="project" value="InterPro"/>
</dbReference>
<sequence length="303" mass="32044">MKTYAEIVGDGGSNIVAQVQQQAARLQDRLSHVHHIVGVVSGKGGVGKSAVTVNLATACAMQGLRVGVLDVDINGPSIAKMLGVRAYTPKVTPNGVLPAEGPCGMRAMSMDLFLPDDATPVLWSAPTQQEAYVWRGTMEMTTVREMLTDTVWGELDCLFLDLPPGPDRLPNIAGLLPFMAGVIMVTIPSQVSQLIVTKSLTLAKEVLPNRVIGLVDNMQGYACADCQTLRPLFPEAGSGETAQSLHVPYLGGIPFDPALAQAADRGRPFVLDYAGTLAGKAFMQLADAVQTYLQAQVSAGDTP</sequence>
<dbReference type="Proteomes" id="UP000019141">
    <property type="component" value="Unassembled WGS sequence"/>
</dbReference>
<dbReference type="GO" id="GO:0051539">
    <property type="term" value="F:4 iron, 4 sulfur cluster binding"/>
    <property type="evidence" value="ECO:0007669"/>
    <property type="project" value="TreeGrafter"/>
</dbReference>
<reference evidence="3 4" key="1">
    <citation type="journal article" date="2014" name="Nature">
        <title>An environmental bacterial taxon with a large and distinct metabolic repertoire.</title>
        <authorList>
            <person name="Wilson M.C."/>
            <person name="Mori T."/>
            <person name="Ruckert C."/>
            <person name="Uria A.R."/>
            <person name="Helf M.J."/>
            <person name="Takada K."/>
            <person name="Gernert C."/>
            <person name="Steffens U.A."/>
            <person name="Heycke N."/>
            <person name="Schmitt S."/>
            <person name="Rinke C."/>
            <person name="Helfrich E.J."/>
            <person name="Brachmann A.O."/>
            <person name="Gurgui C."/>
            <person name="Wakimoto T."/>
            <person name="Kracht M."/>
            <person name="Crusemann M."/>
            <person name="Hentschel U."/>
            <person name="Abe I."/>
            <person name="Matsunaga S."/>
            <person name="Kalinowski J."/>
            <person name="Takeyama H."/>
            <person name="Piel J."/>
        </authorList>
    </citation>
    <scope>NUCLEOTIDE SEQUENCE [LARGE SCALE GENOMIC DNA]</scope>
    <source>
        <strain evidence="4">TSY1</strain>
    </source>
</reference>
<dbReference type="Gene3D" id="3.40.50.300">
    <property type="entry name" value="P-loop containing nucleotide triphosphate hydrolases"/>
    <property type="match status" value="1"/>
</dbReference>
<protein>
    <recommendedName>
        <fullName evidence="5">Iron-sulfur cluster carrier protein</fullName>
    </recommendedName>
</protein>
<evidence type="ECO:0000256" key="2">
    <source>
        <dbReference type="ARBA" id="ARBA00022840"/>
    </source>
</evidence>
<dbReference type="PANTHER" id="PTHR42961:SF2">
    <property type="entry name" value="IRON-SULFUR PROTEIN NUBPL"/>
    <property type="match status" value="1"/>
</dbReference>
<keyword evidence="4" id="KW-1185">Reference proteome</keyword>
<comment type="caution">
    <text evidence="3">The sequence shown here is derived from an EMBL/GenBank/DDBJ whole genome shotgun (WGS) entry which is preliminary data.</text>
</comment>
<proteinExistence type="predicted"/>
<dbReference type="HOGENOM" id="CLU_024839_0_2_7"/>
<dbReference type="Pfam" id="PF10609">
    <property type="entry name" value="ParA"/>
    <property type="match status" value="1"/>
</dbReference>
<evidence type="ECO:0000256" key="1">
    <source>
        <dbReference type="ARBA" id="ARBA00022741"/>
    </source>
</evidence>
<evidence type="ECO:0000313" key="4">
    <source>
        <dbReference type="Proteomes" id="UP000019141"/>
    </source>
</evidence>
<dbReference type="AlphaFoldDB" id="W4LYR3"/>
<dbReference type="PANTHER" id="PTHR42961">
    <property type="entry name" value="IRON-SULFUR PROTEIN NUBPL"/>
    <property type="match status" value="1"/>
</dbReference>
<dbReference type="SUPFAM" id="SSF52540">
    <property type="entry name" value="P-loop containing nucleoside triphosphate hydrolases"/>
    <property type="match status" value="1"/>
</dbReference>
<dbReference type="EMBL" id="AZHW01000080">
    <property type="protein sequence ID" value="ETX03075.1"/>
    <property type="molecule type" value="Genomic_DNA"/>
</dbReference>
<name>W4LYR3_ENTF1</name>
<organism evidence="3 4">
    <name type="scientific">Entotheonella factor</name>
    <dbReference type="NCBI Taxonomy" id="1429438"/>
    <lineage>
        <taxon>Bacteria</taxon>
        <taxon>Pseudomonadati</taxon>
        <taxon>Nitrospinota/Tectimicrobiota group</taxon>
        <taxon>Candidatus Tectimicrobiota</taxon>
        <taxon>Candidatus Entotheonellia</taxon>
        <taxon>Candidatus Entotheonellales</taxon>
        <taxon>Candidatus Entotheonellaceae</taxon>
        <taxon>Candidatus Entotheonella</taxon>
    </lineage>
</organism>
<gene>
    <name evidence="3" type="ORF">ETSY1_01335</name>
</gene>
<dbReference type="InterPro" id="IPR033756">
    <property type="entry name" value="YlxH/NBP35"/>
</dbReference>
<evidence type="ECO:0008006" key="5">
    <source>
        <dbReference type="Google" id="ProtNLM"/>
    </source>
</evidence>
<dbReference type="GO" id="GO:0005524">
    <property type="term" value="F:ATP binding"/>
    <property type="evidence" value="ECO:0007669"/>
    <property type="project" value="UniProtKB-KW"/>
</dbReference>
<dbReference type="InterPro" id="IPR044304">
    <property type="entry name" value="NUBPL-like"/>
</dbReference>
<dbReference type="InterPro" id="IPR027417">
    <property type="entry name" value="P-loop_NTPase"/>
</dbReference>
<keyword evidence="2" id="KW-0067">ATP-binding</keyword>
<evidence type="ECO:0000313" key="3">
    <source>
        <dbReference type="EMBL" id="ETX03075.1"/>
    </source>
</evidence>